<reference evidence="2 3" key="1">
    <citation type="submission" date="2015-02" db="EMBL/GenBank/DDBJ databases">
        <title>Single-cell genomics of uncultivated deep-branching MTB reveals a conserved set of magnetosome genes.</title>
        <authorList>
            <person name="Kolinko S."/>
            <person name="Richter M."/>
            <person name="Glockner F.O."/>
            <person name="Brachmann A."/>
            <person name="Schuler D."/>
        </authorList>
    </citation>
    <scope>NUCLEOTIDE SEQUENCE [LARGE SCALE GENOMIC DNA]</scope>
    <source>
        <strain evidence="2">TM-1</strain>
    </source>
</reference>
<proteinExistence type="predicted"/>
<evidence type="ECO:0000259" key="1">
    <source>
        <dbReference type="Pfam" id="PF18480"/>
    </source>
</evidence>
<accession>A0A0F3GIS9</accession>
<evidence type="ECO:0000313" key="3">
    <source>
        <dbReference type="Proteomes" id="UP000033423"/>
    </source>
</evidence>
<feature type="non-terminal residue" evidence="2">
    <location>
        <position position="1"/>
    </location>
</feature>
<dbReference type="AlphaFoldDB" id="A0A0F3GIS9"/>
<feature type="domain" description="DUF5615" evidence="1">
    <location>
        <begin position="1"/>
        <end position="72"/>
    </location>
</feature>
<dbReference type="Pfam" id="PF18480">
    <property type="entry name" value="DUF5615"/>
    <property type="match status" value="1"/>
</dbReference>
<dbReference type="InterPro" id="IPR041049">
    <property type="entry name" value="DUF5615"/>
</dbReference>
<organism evidence="2 3">
    <name type="scientific">Candidatus Magnetobacterium bavaricum</name>
    <dbReference type="NCBI Taxonomy" id="29290"/>
    <lineage>
        <taxon>Bacteria</taxon>
        <taxon>Pseudomonadati</taxon>
        <taxon>Nitrospirota</taxon>
        <taxon>Thermodesulfovibrionia</taxon>
        <taxon>Thermodesulfovibrionales</taxon>
        <taxon>Candidatus Magnetobacteriaceae</taxon>
        <taxon>Candidatus Magnetobacterium</taxon>
    </lineage>
</organism>
<name>A0A0F3GIS9_9BACT</name>
<keyword evidence="3" id="KW-1185">Reference proteome</keyword>
<sequence>TILAKAVSDDRIIVSADTDFGTLLALRGQRRPSVILFRRSTQRHPDMQLRLLLSNLSAIENSLEEGSIIVFEQARIRIRYLPISDEFSEMST</sequence>
<dbReference type="Proteomes" id="UP000033423">
    <property type="component" value="Unassembled WGS sequence"/>
</dbReference>
<dbReference type="EMBL" id="LACI01002541">
    <property type="protein sequence ID" value="KJU81830.1"/>
    <property type="molecule type" value="Genomic_DNA"/>
</dbReference>
<gene>
    <name evidence="2" type="ORF">MBAV_005976</name>
</gene>
<protein>
    <recommendedName>
        <fullName evidence="1">DUF5615 domain-containing protein</fullName>
    </recommendedName>
</protein>
<comment type="caution">
    <text evidence="2">The sequence shown here is derived from an EMBL/GenBank/DDBJ whole genome shotgun (WGS) entry which is preliminary data.</text>
</comment>
<dbReference type="PATRIC" id="fig|29290.4.peg.7911"/>
<evidence type="ECO:0000313" key="2">
    <source>
        <dbReference type="EMBL" id="KJU81830.1"/>
    </source>
</evidence>